<dbReference type="PROSITE" id="PS00028">
    <property type="entry name" value="ZINC_FINGER_C2H2_1"/>
    <property type="match status" value="2"/>
</dbReference>
<dbReference type="Pfam" id="PF13912">
    <property type="entry name" value="zf-C2H2_6"/>
    <property type="match status" value="2"/>
</dbReference>
<dbReference type="PANTHER" id="PTHR47591:SF1">
    <property type="entry name" value="ZINC FINGER PROTEIN ZAT2-RELATED"/>
    <property type="match status" value="1"/>
</dbReference>
<dbReference type="PROSITE" id="PS50157">
    <property type="entry name" value="ZINC_FINGER_C2H2_2"/>
    <property type="match status" value="2"/>
</dbReference>
<dbReference type="Gene3D" id="3.30.160.60">
    <property type="entry name" value="Classic Zinc Finger"/>
    <property type="match status" value="1"/>
</dbReference>
<dbReference type="EMBL" id="BAABME010010510">
    <property type="protein sequence ID" value="GAA0179401.1"/>
    <property type="molecule type" value="Genomic_DNA"/>
</dbReference>
<evidence type="ECO:0000259" key="2">
    <source>
        <dbReference type="PROSITE" id="PS50157"/>
    </source>
</evidence>
<evidence type="ECO:0000313" key="3">
    <source>
        <dbReference type="EMBL" id="GAA0179401.1"/>
    </source>
</evidence>
<feature type="domain" description="C2H2-type" evidence="2">
    <location>
        <begin position="40"/>
        <end position="62"/>
    </location>
</feature>
<evidence type="ECO:0000256" key="1">
    <source>
        <dbReference type="PROSITE-ProRule" id="PRU00042"/>
    </source>
</evidence>
<accession>A0AAV3RPA2</accession>
<dbReference type="GO" id="GO:0008270">
    <property type="term" value="F:zinc ion binding"/>
    <property type="evidence" value="ECO:0007669"/>
    <property type="project" value="UniProtKB-KW"/>
</dbReference>
<keyword evidence="1" id="KW-0479">Metal-binding</keyword>
<proteinExistence type="predicted"/>
<dbReference type="InterPro" id="IPR036236">
    <property type="entry name" value="Znf_C2H2_sf"/>
</dbReference>
<keyword evidence="4" id="KW-1185">Reference proteome</keyword>
<organism evidence="3 4">
    <name type="scientific">Lithospermum erythrorhizon</name>
    <name type="common">Purple gromwell</name>
    <name type="synonym">Lithospermum officinale var. erythrorhizon</name>
    <dbReference type="NCBI Taxonomy" id="34254"/>
    <lineage>
        <taxon>Eukaryota</taxon>
        <taxon>Viridiplantae</taxon>
        <taxon>Streptophyta</taxon>
        <taxon>Embryophyta</taxon>
        <taxon>Tracheophyta</taxon>
        <taxon>Spermatophyta</taxon>
        <taxon>Magnoliopsida</taxon>
        <taxon>eudicotyledons</taxon>
        <taxon>Gunneridae</taxon>
        <taxon>Pentapetalae</taxon>
        <taxon>asterids</taxon>
        <taxon>lamiids</taxon>
        <taxon>Boraginales</taxon>
        <taxon>Boraginaceae</taxon>
        <taxon>Boraginoideae</taxon>
        <taxon>Lithospermeae</taxon>
        <taxon>Lithospermum</taxon>
    </lineage>
</organism>
<gene>
    <name evidence="3" type="ORF">LIER_29967</name>
</gene>
<dbReference type="AlphaFoldDB" id="A0AAV3RPA2"/>
<dbReference type="InterPro" id="IPR013087">
    <property type="entry name" value="Znf_C2H2_type"/>
</dbReference>
<dbReference type="PANTHER" id="PTHR47591">
    <property type="entry name" value="ZINC FINGER PROTEIN ZAT2-RELATED"/>
    <property type="match status" value="1"/>
</dbReference>
<keyword evidence="1" id="KW-0863">Zinc-finger</keyword>
<reference evidence="3 4" key="1">
    <citation type="submission" date="2024-01" db="EMBL/GenBank/DDBJ databases">
        <title>The complete chloroplast genome sequence of Lithospermum erythrorhizon: insights into the phylogenetic relationship among Boraginaceae species and the maternal lineages of purple gromwells.</title>
        <authorList>
            <person name="Okada T."/>
            <person name="Watanabe K."/>
        </authorList>
    </citation>
    <scope>NUCLEOTIDE SEQUENCE [LARGE SCALE GENOMIC DNA]</scope>
</reference>
<sequence>MVEFIENHPKTFKIKLKIPNYENDEEYKKVIEKKIQSKEKVCEVCNKVFGSGKALGGHMRIHFQAHNNKDHHIFRGEKKKRLKTKQPIKFKKLKKNNSLHQFGSSVEPTCALCGKIFPSMKSLFGHMRCHPEREWRGIHPPPSPSPSSLLTEKNSTVSCSTNSSDAELIDGDLAGNEEDFDPEPENLLEVLPRWSVTAKRGRKGGSSMVNKDDVEEEFREAVDDLMMLAKGGGTDSCDHMSSSLIKKHTKSEIFEVTNNKKATKLVVQDHHHLQTLMHELVNGEEGKGSTDDGVNINNVLMTSSHHKSRIFIQNSIDDNHDQYYSPPSIDNESVAKKVMMIKESKENDNEGVGTQQHHQYLFEVSNKIILHSSQGLGRHKRCQHWNNNISPLLEVDYSQSISIQDEVITHATGRMLDFDLNQLPHVEEDIDEAHHHHHTGGRHFASSSTID</sequence>
<comment type="caution">
    <text evidence="3">The sequence shown here is derived from an EMBL/GenBank/DDBJ whole genome shotgun (WGS) entry which is preliminary data.</text>
</comment>
<dbReference type="SUPFAM" id="SSF57667">
    <property type="entry name" value="beta-beta-alpha zinc fingers"/>
    <property type="match status" value="1"/>
</dbReference>
<dbReference type="SMART" id="SM00355">
    <property type="entry name" value="ZnF_C2H2"/>
    <property type="match status" value="2"/>
</dbReference>
<evidence type="ECO:0000313" key="4">
    <source>
        <dbReference type="Proteomes" id="UP001454036"/>
    </source>
</evidence>
<feature type="domain" description="C2H2-type" evidence="2">
    <location>
        <begin position="108"/>
        <end position="135"/>
    </location>
</feature>
<keyword evidence="1" id="KW-0862">Zinc</keyword>
<name>A0AAV3RPA2_LITER</name>
<protein>
    <recommendedName>
        <fullName evidence="2">C2H2-type domain-containing protein</fullName>
    </recommendedName>
</protein>
<dbReference type="Proteomes" id="UP001454036">
    <property type="component" value="Unassembled WGS sequence"/>
</dbReference>